<dbReference type="SUPFAM" id="SSF52540">
    <property type="entry name" value="P-loop containing nucleoside triphosphate hydrolases"/>
    <property type="match status" value="1"/>
</dbReference>
<dbReference type="InterPro" id="IPR027417">
    <property type="entry name" value="P-loop_NTPase"/>
</dbReference>
<sequence length="771" mass="90616">MKYKEINISKLYNFIKEIKQKETIYKRELLNRNELINENEEYTIVFYGMQSHGKSSAIESIIDIYIPQGNNTVTLCPLKLVIRNSIKNSIEESVTIKYENDEETESIRIEDIGDKVAEYQNRLKEKYRDELSEDDSVTLFDEVIEVEVHRGDYPNLTIYDLPGITLNNYKIQDHSERISRKYLMNEKTTVFLVITAGDEMDNMRSVQLMKEIPNYKKKFIPVISKSDMLNENNVNSIINQIKNLELKNKPYFIVNKHGEYKNLSNEDMKKKEMNILNGISSLKIDPNVNLGTKKLIDDLINIEIKNLFKTLSNVNAKLEKNINLCNRKLTNFQNNNNNNNKPEDARSTIHELINEFSKKINKKTKILECNEKGSPKKKLIIYEIKLKFRECVKGVKTKMNKLLTKEFCNKVTNNIIQDNADNISIVGDGIPFNLLLSEEIENIFEVDIKNSIDAVYNIMYDDITSIIDDFFKDYPYLRDEINYIFEEYAMKKKSDVIKFYKELKTLNSNRISTYNSDLIIKHNYLVKEINSCILEGSINIYKSNNDLNINDEYMDTDNTQYEETEYMDNDSTDSFGEKILKRNNKNKKNSALFIKCLVNYENDKIFKKKEYNECIGRSKIALSLDKILDFDDKLYDNNIIYFYDNNNDIYVFVPGFQYIKKDNLDKFNELIKNGSIEIKTANIVVQMLSYMEIMLNRVLDMIFMSTETNLYDKLIDNSMIEHIKSNIGSNELPRLLEMPQKQAEEKLKLENKLKEFKELKKKYDELNINTK</sequence>
<dbReference type="InterPro" id="IPR001401">
    <property type="entry name" value="Dynamin_GTPase"/>
</dbReference>
<gene>
    <name evidence="3" type="ORF">BCR36DRAFT_411616</name>
</gene>
<reference evidence="3 4" key="1">
    <citation type="submission" date="2016-08" db="EMBL/GenBank/DDBJ databases">
        <title>Genomes of anaerobic fungi encode conserved fungal cellulosomes for biomass hydrolysis.</title>
        <authorList>
            <consortium name="DOE Joint Genome Institute"/>
            <person name="Haitjema C.H."/>
            <person name="Gilmore S.P."/>
            <person name="Henske J.K."/>
            <person name="Solomon K.V."/>
            <person name="De Groot R."/>
            <person name="Kuo A."/>
            <person name="Mondo S.J."/>
            <person name="Salamov A.A."/>
            <person name="Labutti K."/>
            <person name="Zhao Z."/>
            <person name="Chiniquy J."/>
            <person name="Barry K."/>
            <person name="Brewer H.M."/>
            <person name="Purvine S.O."/>
            <person name="Wright A.T."/>
            <person name="Boxma B."/>
            <person name="Van Alen T."/>
            <person name="Hackstein J.H."/>
            <person name="Baker S.E."/>
            <person name="Grigoriev I.V."/>
            <person name="O'Malley M.A."/>
        </authorList>
    </citation>
    <scope>NUCLEOTIDE SEQUENCE [LARGE SCALE GENOMIC DNA]</scope>
    <source>
        <strain evidence="4">finn</strain>
    </source>
</reference>
<evidence type="ECO:0000313" key="4">
    <source>
        <dbReference type="Proteomes" id="UP000193719"/>
    </source>
</evidence>
<dbReference type="InterPro" id="IPR045063">
    <property type="entry name" value="Dynamin_N"/>
</dbReference>
<accession>A0A1Y1VBM8</accession>
<feature type="domain" description="GED" evidence="2">
    <location>
        <begin position="680"/>
        <end position="771"/>
    </location>
</feature>
<proteinExistence type="predicted"/>
<dbReference type="Gene3D" id="3.40.50.300">
    <property type="entry name" value="P-loop containing nucleotide triphosphate hydrolases"/>
    <property type="match status" value="1"/>
</dbReference>
<dbReference type="Proteomes" id="UP000193719">
    <property type="component" value="Unassembled WGS sequence"/>
</dbReference>
<keyword evidence="3" id="KW-0378">Hydrolase</keyword>
<reference evidence="3 4" key="2">
    <citation type="submission" date="2016-08" db="EMBL/GenBank/DDBJ databases">
        <title>Pervasive Adenine N6-methylation of Active Genes in Fungi.</title>
        <authorList>
            <consortium name="DOE Joint Genome Institute"/>
            <person name="Mondo S.J."/>
            <person name="Dannebaum R.O."/>
            <person name="Kuo R.C."/>
            <person name="Labutti K."/>
            <person name="Haridas S."/>
            <person name="Kuo A."/>
            <person name="Salamov A."/>
            <person name="Ahrendt S.R."/>
            <person name="Lipzen A."/>
            <person name="Sullivan W."/>
            <person name="Andreopoulos W.B."/>
            <person name="Clum A."/>
            <person name="Lindquist E."/>
            <person name="Daum C."/>
            <person name="Ramamoorthy G.K."/>
            <person name="Gryganskyi A."/>
            <person name="Culley D."/>
            <person name="Magnuson J.K."/>
            <person name="James T.Y."/>
            <person name="O'Malley M.A."/>
            <person name="Stajich J.E."/>
            <person name="Spatafora J.W."/>
            <person name="Visel A."/>
            <person name="Grigoriev I.V."/>
        </authorList>
    </citation>
    <scope>NUCLEOTIDE SEQUENCE [LARGE SCALE GENOMIC DNA]</scope>
    <source>
        <strain evidence="4">finn</strain>
    </source>
</reference>
<protein>
    <submittedName>
        <fullName evidence="3">p-loop containing nucleoside triphosphate hydrolase protein</fullName>
    </submittedName>
</protein>
<name>A0A1Y1VBM8_9FUNG</name>
<dbReference type="SMART" id="SM00053">
    <property type="entry name" value="DYNc"/>
    <property type="match status" value="1"/>
</dbReference>
<dbReference type="GO" id="GO:0008017">
    <property type="term" value="F:microtubule binding"/>
    <property type="evidence" value="ECO:0007669"/>
    <property type="project" value="TreeGrafter"/>
</dbReference>
<dbReference type="InterPro" id="IPR022812">
    <property type="entry name" value="Dynamin"/>
</dbReference>
<dbReference type="GO" id="GO:0005737">
    <property type="term" value="C:cytoplasm"/>
    <property type="evidence" value="ECO:0007669"/>
    <property type="project" value="TreeGrafter"/>
</dbReference>
<dbReference type="GO" id="GO:0016020">
    <property type="term" value="C:membrane"/>
    <property type="evidence" value="ECO:0007669"/>
    <property type="project" value="TreeGrafter"/>
</dbReference>
<dbReference type="GO" id="GO:0005874">
    <property type="term" value="C:microtubule"/>
    <property type="evidence" value="ECO:0007669"/>
    <property type="project" value="TreeGrafter"/>
</dbReference>
<dbReference type="EMBL" id="MCFH01000016">
    <property type="protein sequence ID" value="ORX52168.1"/>
    <property type="molecule type" value="Genomic_DNA"/>
</dbReference>
<dbReference type="GO" id="GO:0005525">
    <property type="term" value="F:GTP binding"/>
    <property type="evidence" value="ECO:0007669"/>
    <property type="project" value="InterPro"/>
</dbReference>
<dbReference type="InterPro" id="IPR020850">
    <property type="entry name" value="GED_dom"/>
</dbReference>
<dbReference type="STRING" id="1754191.A0A1Y1VBM8"/>
<organism evidence="3 4">
    <name type="scientific">Piromyces finnis</name>
    <dbReference type="NCBI Taxonomy" id="1754191"/>
    <lineage>
        <taxon>Eukaryota</taxon>
        <taxon>Fungi</taxon>
        <taxon>Fungi incertae sedis</taxon>
        <taxon>Chytridiomycota</taxon>
        <taxon>Chytridiomycota incertae sedis</taxon>
        <taxon>Neocallimastigomycetes</taxon>
        <taxon>Neocallimastigales</taxon>
        <taxon>Neocallimastigaceae</taxon>
        <taxon>Piromyces</taxon>
    </lineage>
</organism>
<evidence type="ECO:0000259" key="2">
    <source>
        <dbReference type="PROSITE" id="PS51388"/>
    </source>
</evidence>
<dbReference type="Pfam" id="PF00350">
    <property type="entry name" value="Dynamin_N"/>
    <property type="match status" value="1"/>
</dbReference>
<keyword evidence="1" id="KW-0175">Coiled coil</keyword>
<feature type="coiled-coil region" evidence="1">
    <location>
        <begin position="742"/>
        <end position="769"/>
    </location>
</feature>
<evidence type="ECO:0000313" key="3">
    <source>
        <dbReference type="EMBL" id="ORX52168.1"/>
    </source>
</evidence>
<dbReference type="GO" id="GO:0003924">
    <property type="term" value="F:GTPase activity"/>
    <property type="evidence" value="ECO:0007669"/>
    <property type="project" value="InterPro"/>
</dbReference>
<dbReference type="PRINTS" id="PR00195">
    <property type="entry name" value="DYNAMIN"/>
</dbReference>
<evidence type="ECO:0000256" key="1">
    <source>
        <dbReference type="SAM" id="Coils"/>
    </source>
</evidence>
<keyword evidence="4" id="KW-1185">Reference proteome</keyword>
<comment type="caution">
    <text evidence="3">The sequence shown here is derived from an EMBL/GenBank/DDBJ whole genome shotgun (WGS) entry which is preliminary data.</text>
</comment>
<dbReference type="OrthoDB" id="5061070at2759"/>
<dbReference type="PROSITE" id="PS51388">
    <property type="entry name" value="GED"/>
    <property type="match status" value="1"/>
</dbReference>
<dbReference type="AlphaFoldDB" id="A0A1Y1VBM8"/>
<dbReference type="PANTHER" id="PTHR11566">
    <property type="entry name" value="DYNAMIN"/>
    <property type="match status" value="1"/>
</dbReference>